<reference evidence="2 3" key="1">
    <citation type="journal article" date="2024" name="Appl. Microbiol. Biotechnol.">
        <title>Biosynthetic gene clusters with biotechnological applications in novel Antarctic isolates from Actinomycetota.</title>
        <authorList>
            <person name="Bruna P."/>
            <person name="Nunez-Montero K."/>
            <person name="Contreras M.J."/>
            <person name="Leal K."/>
            <person name="Garcia M."/>
            <person name="Abanto M."/>
            <person name="Barrientos L."/>
        </authorList>
    </citation>
    <scope>NUCLEOTIDE SEQUENCE [LARGE SCALE GENOMIC DNA]</scope>
    <source>
        <strain evidence="2 3">Se16.17</strain>
    </source>
</reference>
<evidence type="ECO:0000313" key="2">
    <source>
        <dbReference type="EMBL" id="MEO3940200.1"/>
    </source>
</evidence>
<evidence type="ECO:0000313" key="3">
    <source>
        <dbReference type="Proteomes" id="UP001448614"/>
    </source>
</evidence>
<comment type="caution">
    <text evidence="2">The sequence shown here is derived from an EMBL/GenBank/DDBJ whole genome shotgun (WGS) entry which is preliminary data.</text>
</comment>
<dbReference type="RefSeq" id="WP_347781885.1">
    <property type="nucleotide sequence ID" value="NZ_JBBMFV010000004.1"/>
</dbReference>
<name>A0ABV0GNS1_PAENI</name>
<sequence length="63" mass="6605">MATMSVSIGTGTPMEPLTRAFWPSTSEVMTLDMRSAVALATGRVRPSHARHGGPGLPVRQSPG</sequence>
<accession>A0ABV0GNS1</accession>
<feature type="region of interest" description="Disordered" evidence="1">
    <location>
        <begin position="42"/>
        <end position="63"/>
    </location>
</feature>
<keyword evidence="3" id="KW-1185">Reference proteome</keyword>
<evidence type="ECO:0000256" key="1">
    <source>
        <dbReference type="SAM" id="MobiDB-lite"/>
    </source>
</evidence>
<gene>
    <name evidence="2" type="ORF">V3C41_03870</name>
</gene>
<organism evidence="2 3">
    <name type="scientific">Paenarthrobacter nicotinovorans</name>
    <name type="common">Arthrobacter nicotinovorans</name>
    <dbReference type="NCBI Taxonomy" id="29320"/>
    <lineage>
        <taxon>Bacteria</taxon>
        <taxon>Bacillati</taxon>
        <taxon>Actinomycetota</taxon>
        <taxon>Actinomycetes</taxon>
        <taxon>Micrococcales</taxon>
        <taxon>Micrococcaceae</taxon>
        <taxon>Paenarthrobacter</taxon>
    </lineage>
</organism>
<dbReference type="Proteomes" id="UP001448614">
    <property type="component" value="Unassembled WGS sequence"/>
</dbReference>
<dbReference type="EMBL" id="JBBMFV010000004">
    <property type="protein sequence ID" value="MEO3940200.1"/>
    <property type="molecule type" value="Genomic_DNA"/>
</dbReference>
<protein>
    <submittedName>
        <fullName evidence="2">Uncharacterized protein</fullName>
    </submittedName>
</protein>
<proteinExistence type="predicted"/>